<dbReference type="Proteomes" id="UP001501706">
    <property type="component" value="Unassembled WGS sequence"/>
</dbReference>
<sequence>MRSSRIRTIRGALLAPAMLASFALHAQQAEAPAWQPEVLFSFTGADGGHPGATAFTAPVWNAQEQRLYGVTRGGGTTYKILRFGFEFDMTSGRAYGFDPDGTGFQSWTLGGVMGDPLTNLALDSAGRVVAGGQTTVRDPAATAANVSGFRMFGIKEDAVAPFDEPSQVLLDRGLSPRGAMAADDAGNVYFGADVSYFCNATQSDKWLYRRTAAGAIEGVVNFCDFTDKLKTSWSFRKGGVPQVLAYSKSDGALYIVSSLSANNDATFYPDLVTGTEKVNGFLVRIGKAALAKTQLAEDDIEVLHVFKSDVGLPSSATDGAHTALVEDGDWLYGTGPSMLWRLRKSDPDASFAVVHAFASNVISEPLEDDAGISPMGDLVRALDGNIYGTTMSDGTRLNATGNRAGGYGSLFRVAVGTAADRSDDRIEFLHYFDADADGSIPVGLAAGPVEAGKQWLFGATQGGLADNGGVYRVGIDVPEVVITRFAAASSSLKTGQAPTLSWTSEQASACTAGGDWSGDKGAQGEETLPAIATAGTYTYTLQCAGPTGESTVAEAVVTVEADDTGSGGDGGANDGNGGGSSGGGGGPLGWELLLALGLLGAAGRRRG</sequence>
<evidence type="ECO:0000256" key="1">
    <source>
        <dbReference type="SAM" id="MobiDB-lite"/>
    </source>
</evidence>
<organism evidence="3 4">
    <name type="scientific">Pigmentiphaga daeguensis</name>
    <dbReference type="NCBI Taxonomy" id="414049"/>
    <lineage>
        <taxon>Bacteria</taxon>
        <taxon>Pseudomonadati</taxon>
        <taxon>Pseudomonadota</taxon>
        <taxon>Betaproteobacteria</taxon>
        <taxon>Burkholderiales</taxon>
        <taxon>Alcaligenaceae</taxon>
        <taxon>Pigmentiphaga</taxon>
    </lineage>
</organism>
<name>A0ABN1BS38_9BURK</name>
<evidence type="ECO:0000313" key="3">
    <source>
        <dbReference type="EMBL" id="GAA0504419.1"/>
    </source>
</evidence>
<keyword evidence="2" id="KW-0732">Signal</keyword>
<feature type="compositionally biased region" description="Gly residues" evidence="1">
    <location>
        <begin position="565"/>
        <end position="584"/>
    </location>
</feature>
<dbReference type="EMBL" id="BAAAEN010000006">
    <property type="protein sequence ID" value="GAA0504419.1"/>
    <property type="molecule type" value="Genomic_DNA"/>
</dbReference>
<reference evidence="3 4" key="1">
    <citation type="journal article" date="2019" name="Int. J. Syst. Evol. Microbiol.">
        <title>The Global Catalogue of Microorganisms (GCM) 10K type strain sequencing project: providing services to taxonomists for standard genome sequencing and annotation.</title>
        <authorList>
            <consortium name="The Broad Institute Genomics Platform"/>
            <consortium name="The Broad Institute Genome Sequencing Center for Infectious Disease"/>
            <person name="Wu L."/>
            <person name="Ma J."/>
        </authorList>
    </citation>
    <scope>NUCLEOTIDE SEQUENCE [LARGE SCALE GENOMIC DNA]</scope>
    <source>
        <strain evidence="3 4">JCM 14330</strain>
    </source>
</reference>
<feature type="region of interest" description="Disordered" evidence="1">
    <location>
        <begin position="561"/>
        <end position="584"/>
    </location>
</feature>
<gene>
    <name evidence="3" type="ORF">GCM10009097_21650</name>
</gene>
<evidence type="ECO:0000256" key="2">
    <source>
        <dbReference type="SAM" id="SignalP"/>
    </source>
</evidence>
<evidence type="ECO:0000313" key="4">
    <source>
        <dbReference type="Proteomes" id="UP001501706"/>
    </source>
</evidence>
<evidence type="ECO:0008006" key="5">
    <source>
        <dbReference type="Google" id="ProtNLM"/>
    </source>
</evidence>
<accession>A0ABN1BS38</accession>
<protein>
    <recommendedName>
        <fullName evidence="5">MYXO-CTERM domain-containing protein</fullName>
    </recommendedName>
</protein>
<dbReference type="RefSeq" id="WP_343927511.1">
    <property type="nucleotide sequence ID" value="NZ_BAAAEN010000006.1"/>
</dbReference>
<comment type="caution">
    <text evidence="3">The sequence shown here is derived from an EMBL/GenBank/DDBJ whole genome shotgun (WGS) entry which is preliminary data.</text>
</comment>
<proteinExistence type="predicted"/>
<keyword evidence="4" id="KW-1185">Reference proteome</keyword>
<feature type="signal peptide" evidence="2">
    <location>
        <begin position="1"/>
        <end position="26"/>
    </location>
</feature>
<feature type="chain" id="PRO_5045429422" description="MYXO-CTERM domain-containing protein" evidence="2">
    <location>
        <begin position="27"/>
        <end position="607"/>
    </location>
</feature>